<reference evidence="1 2" key="1">
    <citation type="submission" date="2016-10" db="EMBL/GenBank/DDBJ databases">
        <authorList>
            <person name="de Groot N.N."/>
        </authorList>
    </citation>
    <scope>NUCLEOTIDE SEQUENCE [LARGE SCALE GENOMIC DNA]</scope>
    <source>
        <strain evidence="1 2">DSM 21650</strain>
    </source>
</reference>
<protein>
    <submittedName>
        <fullName evidence="1">Uncharacterized protein</fullName>
    </submittedName>
</protein>
<dbReference type="STRING" id="415015.SAMN05660462_02020"/>
<feature type="non-terminal residue" evidence="1">
    <location>
        <position position="1"/>
    </location>
</feature>
<gene>
    <name evidence="1" type="ORF">SAMN05660462_02020</name>
</gene>
<organism evidence="1 2">
    <name type="scientific">Proteiniborus ethanoligenes</name>
    <dbReference type="NCBI Taxonomy" id="415015"/>
    <lineage>
        <taxon>Bacteria</taxon>
        <taxon>Bacillati</taxon>
        <taxon>Bacillota</taxon>
        <taxon>Clostridia</taxon>
        <taxon>Eubacteriales</taxon>
        <taxon>Proteiniborus</taxon>
    </lineage>
</organism>
<accession>A0A1H3QQM8</accession>
<keyword evidence="2" id="KW-1185">Reference proteome</keyword>
<proteinExistence type="predicted"/>
<dbReference type="Proteomes" id="UP000198625">
    <property type="component" value="Unassembled WGS sequence"/>
</dbReference>
<dbReference type="AlphaFoldDB" id="A0A1H3QQM8"/>
<sequence>LEKRLVKKKLRSSIPESLDNIPYISDGRRSWQRQILRTMRGA</sequence>
<evidence type="ECO:0000313" key="1">
    <source>
        <dbReference type="EMBL" id="SDZ15308.1"/>
    </source>
</evidence>
<dbReference type="EMBL" id="FNQE01000022">
    <property type="protein sequence ID" value="SDZ15308.1"/>
    <property type="molecule type" value="Genomic_DNA"/>
</dbReference>
<evidence type="ECO:0000313" key="2">
    <source>
        <dbReference type="Proteomes" id="UP000198625"/>
    </source>
</evidence>
<name>A0A1H3QQM8_9FIRM</name>